<dbReference type="RefSeq" id="XP_003665209.1">
    <property type="nucleotide sequence ID" value="XM_003665161.1"/>
</dbReference>
<feature type="compositionally biased region" description="Pro residues" evidence="8">
    <location>
        <begin position="122"/>
        <end position="141"/>
    </location>
</feature>
<feature type="region of interest" description="Disordered" evidence="8">
    <location>
        <begin position="1"/>
        <end position="27"/>
    </location>
</feature>
<evidence type="ECO:0000256" key="4">
    <source>
        <dbReference type="ARBA" id="ARBA00022989"/>
    </source>
</evidence>
<reference evidence="11 12" key="1">
    <citation type="journal article" date="2011" name="Nat. Biotechnol.">
        <title>Comparative genomic analysis of the thermophilic biomass-degrading fungi Myceliophthora thermophila and Thielavia terrestris.</title>
        <authorList>
            <person name="Berka R.M."/>
            <person name="Grigoriev I.V."/>
            <person name="Otillar R."/>
            <person name="Salamov A."/>
            <person name="Grimwood J."/>
            <person name="Reid I."/>
            <person name="Ishmael N."/>
            <person name="John T."/>
            <person name="Darmond C."/>
            <person name="Moisan M.-C."/>
            <person name="Henrissat B."/>
            <person name="Coutinho P.M."/>
            <person name="Lombard V."/>
            <person name="Natvig D.O."/>
            <person name="Lindquist E."/>
            <person name="Schmutz J."/>
            <person name="Lucas S."/>
            <person name="Harris P."/>
            <person name="Powlowski J."/>
            <person name="Bellemare A."/>
            <person name="Taylor D."/>
            <person name="Butler G."/>
            <person name="de Vries R.P."/>
            <person name="Allijn I.E."/>
            <person name="van den Brink J."/>
            <person name="Ushinsky S."/>
            <person name="Storms R."/>
            <person name="Powell A.J."/>
            <person name="Paulsen I.T."/>
            <person name="Elbourne L.D.H."/>
            <person name="Baker S.E."/>
            <person name="Magnuson J."/>
            <person name="LaBoissiere S."/>
            <person name="Clutterbuck A.J."/>
            <person name="Martinez D."/>
            <person name="Wogulis M."/>
            <person name="de Leon A.L."/>
            <person name="Rey M.W."/>
            <person name="Tsang A."/>
        </authorList>
    </citation>
    <scope>NUCLEOTIDE SEQUENCE [LARGE SCALE GENOMIC DNA]</scope>
    <source>
        <strain evidence="12">ATCC 42464 / BCRC 31852 / DSM 1799</strain>
    </source>
</reference>
<dbReference type="GO" id="GO:0005743">
    <property type="term" value="C:mitochondrial inner membrane"/>
    <property type="evidence" value="ECO:0007669"/>
    <property type="project" value="UniProtKB-SubCell"/>
</dbReference>
<feature type="transmembrane region" description="Helical" evidence="9">
    <location>
        <begin position="242"/>
        <end position="263"/>
    </location>
</feature>
<feature type="compositionally biased region" description="Low complexity" evidence="8">
    <location>
        <begin position="183"/>
        <end position="193"/>
    </location>
</feature>
<dbReference type="Proteomes" id="UP000007322">
    <property type="component" value="Chromosome 5"/>
</dbReference>
<proteinExistence type="predicted"/>
<evidence type="ECO:0000256" key="7">
    <source>
        <dbReference type="PROSITE-ProRule" id="PRU01094"/>
    </source>
</evidence>
<dbReference type="AlphaFoldDB" id="G2QK58"/>
<accession>G2QK58</accession>
<feature type="region of interest" description="Disordered" evidence="8">
    <location>
        <begin position="183"/>
        <end position="225"/>
    </location>
</feature>
<keyword evidence="5 7" id="KW-0496">Mitochondrion</keyword>
<evidence type="ECO:0000259" key="10">
    <source>
        <dbReference type="PROSITE" id="PS51758"/>
    </source>
</evidence>
<evidence type="ECO:0000313" key="12">
    <source>
        <dbReference type="Proteomes" id="UP000007322"/>
    </source>
</evidence>
<gene>
    <name evidence="11" type="ORF">MYCTH_2308691</name>
</gene>
<dbReference type="eggNOG" id="ENOG502S645">
    <property type="taxonomic scope" value="Eukaryota"/>
</dbReference>
<dbReference type="PANTHER" id="PTHR14009:SF6">
    <property type="entry name" value="LETM1 RBD DOMAIN-CONTAINING PROTEIN"/>
    <property type="match status" value="1"/>
</dbReference>
<feature type="region of interest" description="Disordered" evidence="8">
    <location>
        <begin position="116"/>
        <end position="141"/>
    </location>
</feature>
<evidence type="ECO:0000256" key="2">
    <source>
        <dbReference type="ARBA" id="ARBA00022692"/>
    </source>
</evidence>
<keyword evidence="3" id="KW-0999">Mitochondrion inner membrane</keyword>
<dbReference type="OMA" id="HYVPKTF"/>
<dbReference type="GO" id="GO:0030003">
    <property type="term" value="P:intracellular monoatomic cation homeostasis"/>
    <property type="evidence" value="ECO:0007669"/>
    <property type="project" value="TreeGrafter"/>
</dbReference>
<dbReference type="HOGENOM" id="CLU_048915_0_0_1"/>
<feature type="domain" description="Letm1 RBD" evidence="10">
    <location>
        <begin position="238"/>
        <end position="441"/>
    </location>
</feature>
<dbReference type="KEGG" id="mtm:MYCTH_2308691"/>
<dbReference type="PROSITE" id="PS51758">
    <property type="entry name" value="LETM1_RBD"/>
    <property type="match status" value="1"/>
</dbReference>
<dbReference type="EMBL" id="CP003006">
    <property type="protein sequence ID" value="AEO59964.1"/>
    <property type="molecule type" value="Genomic_DNA"/>
</dbReference>
<dbReference type="InterPro" id="IPR044202">
    <property type="entry name" value="LETM1/MDM38-like"/>
</dbReference>
<dbReference type="GeneID" id="11510969"/>
<evidence type="ECO:0000256" key="5">
    <source>
        <dbReference type="ARBA" id="ARBA00023128"/>
    </source>
</evidence>
<name>G2QK58_THET4</name>
<dbReference type="OrthoDB" id="73691at2759"/>
<dbReference type="Pfam" id="PF07766">
    <property type="entry name" value="LETM1_RBD"/>
    <property type="match status" value="1"/>
</dbReference>
<dbReference type="PANTHER" id="PTHR14009">
    <property type="entry name" value="LEUCINE ZIPPER-EF-HAND CONTAINING TRANSMEMBRANE PROTEIN"/>
    <property type="match status" value="1"/>
</dbReference>
<keyword evidence="6 9" id="KW-0472">Membrane</keyword>
<evidence type="ECO:0000256" key="9">
    <source>
        <dbReference type="SAM" id="Phobius"/>
    </source>
</evidence>
<dbReference type="InterPro" id="IPR033122">
    <property type="entry name" value="LETM1-like_RBD"/>
</dbReference>
<sequence length="441" mass="47505">MRRGALLSNALRANASPPSKPRAPSRALVPTCCYPKDLVVATPRQCQRRRNHTSTSPEQHRRQHDPGAATVVAAQATSTTTAAATTATTTATTTIPTAGITAGITAAAPHHDVLAPSAAAANPPPTTRPPPLHLPSKPDPAPPLFSRPGLSYLYATGVAYLKFYRTALRHVVFTNTRLLYPSSSSSSSSSSHSPPSPASPDDPQSATPGEVPGADRRPPPPLPGTRAHLHLRLRWRHDIRRLPLFALILLVCGELTPLAVLALPRAVPLACRIPRQVEGLLRTAESRRAEGRAEAARWMVAVAESSSSKSGRGEEEEEDAEVPVEVMAKVLGLTVRPWTPAFVLRPRVLRRLRFLAVDDALLIRAGGAAALVGDEVRLACADRGIDVLGRGEAELREALARWLRLTDATRLGGEGRERAVRRLLLVRDSEWQEAKREEDVA</sequence>
<protein>
    <recommendedName>
        <fullName evidence="10">Letm1 RBD domain-containing protein</fullName>
    </recommendedName>
</protein>
<evidence type="ECO:0000256" key="3">
    <source>
        <dbReference type="ARBA" id="ARBA00022792"/>
    </source>
</evidence>
<evidence type="ECO:0000256" key="8">
    <source>
        <dbReference type="SAM" id="MobiDB-lite"/>
    </source>
</evidence>
<comment type="subcellular location">
    <subcellularLocation>
        <location evidence="1">Mitochondrion inner membrane</location>
        <topology evidence="1">Single-pass membrane protein</topology>
    </subcellularLocation>
</comment>
<feature type="region of interest" description="Disordered" evidence="8">
    <location>
        <begin position="44"/>
        <end position="68"/>
    </location>
</feature>
<dbReference type="GO" id="GO:0043022">
    <property type="term" value="F:ribosome binding"/>
    <property type="evidence" value="ECO:0007669"/>
    <property type="project" value="InterPro"/>
</dbReference>
<dbReference type="InParanoid" id="G2QK58"/>
<evidence type="ECO:0000256" key="6">
    <source>
        <dbReference type="ARBA" id="ARBA00023136"/>
    </source>
</evidence>
<keyword evidence="4 9" id="KW-1133">Transmembrane helix</keyword>
<evidence type="ECO:0000256" key="1">
    <source>
        <dbReference type="ARBA" id="ARBA00004434"/>
    </source>
</evidence>
<organism evidence="11 12">
    <name type="scientific">Thermothelomyces thermophilus (strain ATCC 42464 / BCRC 31852 / DSM 1799)</name>
    <name type="common">Sporotrichum thermophile</name>
    <dbReference type="NCBI Taxonomy" id="573729"/>
    <lineage>
        <taxon>Eukaryota</taxon>
        <taxon>Fungi</taxon>
        <taxon>Dikarya</taxon>
        <taxon>Ascomycota</taxon>
        <taxon>Pezizomycotina</taxon>
        <taxon>Sordariomycetes</taxon>
        <taxon>Sordariomycetidae</taxon>
        <taxon>Sordariales</taxon>
        <taxon>Chaetomiaceae</taxon>
        <taxon>Thermothelomyces</taxon>
    </lineage>
</organism>
<dbReference type="VEuPathDB" id="FungiDB:MYCTH_2308691"/>
<dbReference type="STRING" id="573729.G2QK58"/>
<evidence type="ECO:0000313" key="11">
    <source>
        <dbReference type="EMBL" id="AEO59964.1"/>
    </source>
</evidence>
<keyword evidence="12" id="KW-1185">Reference proteome</keyword>
<keyword evidence="2 9" id="KW-0812">Transmembrane</keyword>